<dbReference type="Proteomes" id="UP000038750">
    <property type="component" value="Unassembled WGS sequence"/>
</dbReference>
<keyword evidence="1" id="KW-0812">Transmembrane</keyword>
<dbReference type="EMBL" id="CPZJ01000019">
    <property type="protein sequence ID" value="CNG46615.1"/>
    <property type="molecule type" value="Genomic_DNA"/>
</dbReference>
<organism evidence="2 3">
    <name type="scientific">Yersinia intermedia</name>
    <dbReference type="NCBI Taxonomy" id="631"/>
    <lineage>
        <taxon>Bacteria</taxon>
        <taxon>Pseudomonadati</taxon>
        <taxon>Pseudomonadota</taxon>
        <taxon>Gammaproteobacteria</taxon>
        <taxon>Enterobacterales</taxon>
        <taxon>Yersiniaceae</taxon>
        <taxon>Yersinia</taxon>
    </lineage>
</organism>
<proteinExistence type="predicted"/>
<feature type="transmembrane region" description="Helical" evidence="1">
    <location>
        <begin position="61"/>
        <end position="86"/>
    </location>
</feature>
<keyword evidence="1" id="KW-0472">Membrane</keyword>
<evidence type="ECO:0000256" key="1">
    <source>
        <dbReference type="SAM" id="Phobius"/>
    </source>
</evidence>
<evidence type="ECO:0000313" key="2">
    <source>
        <dbReference type="EMBL" id="CNG46615.1"/>
    </source>
</evidence>
<reference evidence="2 3" key="1">
    <citation type="submission" date="2015-03" db="EMBL/GenBank/DDBJ databases">
        <authorList>
            <person name="Murphy D."/>
        </authorList>
    </citation>
    <scope>NUCLEOTIDE SEQUENCE [LARGE SCALE GENOMIC DNA]</scope>
    <source>
        <strain evidence="2 3">BR165/97</strain>
    </source>
</reference>
<feature type="transmembrane region" description="Helical" evidence="1">
    <location>
        <begin position="12"/>
        <end position="37"/>
    </location>
</feature>
<sequence length="222" mass="25697">MAKKNKNEGAVLGYILSYVFMLVAILIFLPFLSITFLRYRKLKKMYRGVPNTQRVYDIGNLFNNIFVAILLLAVFTFIFVCIGLALEKYAPPEYLNNIVLFILPPFVLFLLWTLKKVAEGIAVEYFGVMFNDNDHSMHLPADLDNMGLGETLRLHFLRRLGDQDRIDVKKITNITREKGVNFYIHGDFGSRKIHFTNKQKRDECISALQARTRVRGGRDYGY</sequence>
<feature type="transmembrane region" description="Helical" evidence="1">
    <location>
        <begin position="98"/>
        <end position="114"/>
    </location>
</feature>
<name>A0A0T9MTV6_YERIN</name>
<accession>A0A0T9MTV6</accession>
<gene>
    <name evidence="2" type="ORF">ERS008530_03823</name>
</gene>
<evidence type="ECO:0000313" key="3">
    <source>
        <dbReference type="Proteomes" id="UP000038750"/>
    </source>
</evidence>
<dbReference type="RefSeq" id="WP_050074384.1">
    <property type="nucleotide sequence ID" value="NZ_CPZJ01000019.1"/>
</dbReference>
<protein>
    <submittedName>
        <fullName evidence="2">Uncharacterized protein</fullName>
    </submittedName>
</protein>
<keyword evidence="1" id="KW-1133">Transmembrane helix</keyword>
<dbReference type="OrthoDB" id="6629439at2"/>
<dbReference type="AlphaFoldDB" id="A0A0T9MTV6"/>